<reference evidence="1 2" key="1">
    <citation type="journal article" date="2020" name="Cell">
        <title>Large-Scale Comparative Analyses of Tick Genomes Elucidate Their Genetic Diversity and Vector Capacities.</title>
        <authorList>
            <consortium name="Tick Genome and Microbiome Consortium (TIGMIC)"/>
            <person name="Jia N."/>
            <person name="Wang J."/>
            <person name="Shi W."/>
            <person name="Du L."/>
            <person name="Sun Y."/>
            <person name="Zhan W."/>
            <person name="Jiang J.F."/>
            <person name="Wang Q."/>
            <person name="Zhang B."/>
            <person name="Ji P."/>
            <person name="Bell-Sakyi L."/>
            <person name="Cui X.M."/>
            <person name="Yuan T.T."/>
            <person name="Jiang B.G."/>
            <person name="Yang W.F."/>
            <person name="Lam T.T."/>
            <person name="Chang Q.C."/>
            <person name="Ding S.J."/>
            <person name="Wang X.J."/>
            <person name="Zhu J.G."/>
            <person name="Ruan X.D."/>
            <person name="Zhao L."/>
            <person name="Wei J.T."/>
            <person name="Ye R.Z."/>
            <person name="Que T.C."/>
            <person name="Du C.H."/>
            <person name="Zhou Y.H."/>
            <person name="Cheng J.X."/>
            <person name="Dai P.F."/>
            <person name="Guo W.B."/>
            <person name="Han X.H."/>
            <person name="Huang E.J."/>
            <person name="Li L.F."/>
            <person name="Wei W."/>
            <person name="Gao Y.C."/>
            <person name="Liu J.Z."/>
            <person name="Shao H.Z."/>
            <person name="Wang X."/>
            <person name="Wang C.C."/>
            <person name="Yang T.C."/>
            <person name="Huo Q.B."/>
            <person name="Li W."/>
            <person name="Chen H.Y."/>
            <person name="Chen S.E."/>
            <person name="Zhou L.G."/>
            <person name="Ni X.B."/>
            <person name="Tian J.H."/>
            <person name="Sheng Y."/>
            <person name="Liu T."/>
            <person name="Pan Y.S."/>
            <person name="Xia L.Y."/>
            <person name="Li J."/>
            <person name="Zhao F."/>
            <person name="Cao W.C."/>
        </authorList>
    </citation>
    <scope>NUCLEOTIDE SEQUENCE [LARGE SCALE GENOMIC DNA]</scope>
    <source>
        <strain evidence="1">Iper-2018</strain>
    </source>
</reference>
<dbReference type="Proteomes" id="UP000805193">
    <property type="component" value="Unassembled WGS sequence"/>
</dbReference>
<organism evidence="1 2">
    <name type="scientific">Ixodes persulcatus</name>
    <name type="common">Taiga tick</name>
    <dbReference type="NCBI Taxonomy" id="34615"/>
    <lineage>
        <taxon>Eukaryota</taxon>
        <taxon>Metazoa</taxon>
        <taxon>Ecdysozoa</taxon>
        <taxon>Arthropoda</taxon>
        <taxon>Chelicerata</taxon>
        <taxon>Arachnida</taxon>
        <taxon>Acari</taxon>
        <taxon>Parasitiformes</taxon>
        <taxon>Ixodida</taxon>
        <taxon>Ixodoidea</taxon>
        <taxon>Ixodidae</taxon>
        <taxon>Ixodinae</taxon>
        <taxon>Ixodes</taxon>
    </lineage>
</organism>
<comment type="caution">
    <text evidence="1">The sequence shown here is derived from an EMBL/GenBank/DDBJ whole genome shotgun (WGS) entry which is preliminary data.</text>
</comment>
<name>A0AC60QTY3_IXOPE</name>
<dbReference type="EMBL" id="JABSTQ010004263">
    <property type="protein sequence ID" value="KAG0442800.1"/>
    <property type="molecule type" value="Genomic_DNA"/>
</dbReference>
<sequence>MDVCPRDAARCGTCGSEHDGMEGCAQTPKCRNCDGAHVATSKDCPQRAIPPRRNNQKPTAGKDQGQEQPRPTAPAPPAHLGGGTSYAAKTTGTIQPKILQWNCGGLKPKLPELKIRLQALKDRAPDVILLQEANIVSTRVKLGDTVIDIHNTYIRPSVSSNEAAWIKGLVAVGRHTILAGDFNAQRPGKEHKKTCVAAKLKLCNSPEVLTRLAQIPGHNDTSPDLTWASPKLKIQWQVQSDPMGSDHLPLFIQLSIRSSPRRRATFTKWDNYRTAIGRHNGVPLAERIQLVLKEARTEYQVKEDTPPLDLRLVKLWEKRVKALVRYRARKSLTNKICLNQATAEAKRYTIELCRTTWRGMCDSFNDRTGYMKVWHAYKELAGKTKTRNTGSNLALRLNITEEQLAELTGEQFFPQQPTPPPAEVYTLLPIINEQQGDAPFTMAELIDALSLAKANSAPGPDQFTITALRNLQMEAMNELLDTFNAVWMEGAMPAEWKRSTVIPIPKPGKTPHAIANLRPISPTSILSKLLERMVTGRLQWILETTGALYPTKTGFRPQMSTQDSLVMIHHDLYERHLSNFQPRTLVAIDLRKAFDSIPHSTANNIGVPQGAVLSPPLFNLAMTDLALALEAVPQVRYTIYADDVTLWTTAGLASDQQYHMQRAVDIVTTFAQNTGLELSKEKTMYMVIPAKRKKSRTDIHLHVEGAPITQADSVKILGVPFDHHGRANTWMTHVKKQ</sequence>
<evidence type="ECO:0000313" key="1">
    <source>
        <dbReference type="EMBL" id="KAG0442800.1"/>
    </source>
</evidence>
<protein>
    <submittedName>
        <fullName evidence="1">Uncharacterized protein</fullName>
    </submittedName>
</protein>
<evidence type="ECO:0000313" key="2">
    <source>
        <dbReference type="Proteomes" id="UP000805193"/>
    </source>
</evidence>
<keyword evidence="2" id="KW-1185">Reference proteome</keyword>
<proteinExistence type="predicted"/>
<gene>
    <name evidence="1" type="ORF">HPB47_015607</name>
</gene>
<accession>A0AC60QTY3</accession>